<evidence type="ECO:0000259" key="1">
    <source>
        <dbReference type="Pfam" id="PF03413"/>
    </source>
</evidence>
<accession>A0ABV5APN3</accession>
<feature type="domain" description="PepSY" evidence="1">
    <location>
        <begin position="379"/>
        <end position="439"/>
    </location>
</feature>
<reference evidence="4 5" key="1">
    <citation type="submission" date="2024-09" db="EMBL/GenBank/DDBJ databases">
        <title>Paenibacillus zeirhizospherea sp. nov., isolated from surface of the maize (Zea mays) roots in a horticulture field, Hungary.</title>
        <authorList>
            <person name="Marton D."/>
            <person name="Farkas M."/>
            <person name="Bedics A."/>
            <person name="Toth E."/>
            <person name="Tancsics A."/>
            <person name="Boka K."/>
            <person name="Maroti G."/>
            <person name="Kriszt B."/>
            <person name="Cserhati M."/>
        </authorList>
    </citation>
    <scope>NUCLEOTIDE SEQUENCE [LARGE SCALE GENOMIC DNA]</scope>
    <source>
        <strain evidence="4 5">KCTC 33519</strain>
    </source>
</reference>
<organism evidence="4 5">
    <name type="scientific">Paenibacillus enshidis</name>
    <dbReference type="NCBI Taxonomy" id="1458439"/>
    <lineage>
        <taxon>Bacteria</taxon>
        <taxon>Bacillati</taxon>
        <taxon>Bacillota</taxon>
        <taxon>Bacilli</taxon>
        <taxon>Bacillales</taxon>
        <taxon>Paenibacillaceae</taxon>
        <taxon>Paenibacillus</taxon>
    </lineage>
</organism>
<dbReference type="Proteomes" id="UP001580346">
    <property type="component" value="Unassembled WGS sequence"/>
</dbReference>
<feature type="domain" description="Sporulation protein YpeB N-terminal" evidence="3">
    <location>
        <begin position="30"/>
        <end position="167"/>
    </location>
</feature>
<dbReference type="Pfam" id="PF20769">
    <property type="entry name" value="YPEB_N"/>
    <property type="match status" value="1"/>
</dbReference>
<dbReference type="RefSeq" id="WP_375353543.1">
    <property type="nucleotide sequence ID" value="NZ_JBHHMI010000002.1"/>
</dbReference>
<dbReference type="InterPro" id="IPR014239">
    <property type="entry name" value="YpeB_PepSY1-2"/>
</dbReference>
<feature type="domain" description="Sporulation protein YpeB PepSY1 and PepSY2" evidence="2">
    <location>
        <begin position="185"/>
        <end position="373"/>
    </location>
</feature>
<dbReference type="InterPro" id="IPR025711">
    <property type="entry name" value="PepSY"/>
</dbReference>
<dbReference type="NCBIfam" id="TIGR02889">
    <property type="entry name" value="spore_YpeB"/>
    <property type="match status" value="1"/>
</dbReference>
<dbReference type="Pfam" id="PF14620">
    <property type="entry name" value="YPEB_PepSY1-2"/>
    <property type="match status" value="1"/>
</dbReference>
<name>A0ABV5APN3_9BACL</name>
<evidence type="ECO:0000259" key="2">
    <source>
        <dbReference type="Pfam" id="PF14620"/>
    </source>
</evidence>
<evidence type="ECO:0000313" key="4">
    <source>
        <dbReference type="EMBL" id="MFB5265992.1"/>
    </source>
</evidence>
<comment type="caution">
    <text evidence="4">The sequence shown here is derived from an EMBL/GenBank/DDBJ whole genome shotgun (WGS) entry which is preliminary data.</text>
</comment>
<dbReference type="EMBL" id="JBHHMI010000002">
    <property type="protein sequence ID" value="MFB5265992.1"/>
    <property type="molecule type" value="Genomic_DNA"/>
</dbReference>
<evidence type="ECO:0000313" key="5">
    <source>
        <dbReference type="Proteomes" id="UP001580346"/>
    </source>
</evidence>
<evidence type="ECO:0000259" key="3">
    <source>
        <dbReference type="Pfam" id="PF20769"/>
    </source>
</evidence>
<protein>
    <submittedName>
        <fullName evidence="4">Germination protein YpeB</fullName>
    </submittedName>
</protein>
<dbReference type="Pfam" id="PF03413">
    <property type="entry name" value="PepSY"/>
    <property type="match status" value="1"/>
</dbReference>
<proteinExistence type="predicted"/>
<sequence>MYKRISAFLFPVAAILLVGALVWGYQENQEKNSLLIKAENQYQRAFHDLSYHMDQLHSQLGNAIAVNTASNGMHRKSLVNVWRLTSEAQNEVNQLPLSLASFNHAEDLLSRMSNFAYQTSVRDMNKEPLSDKELKNLKVLYENSKDISKDLHEMQSKVLAHNLRWMDVESAIATEKQPADNTIIDGFKTVDKKVEQYSELDWGPSIASMYDKRSVKKLNLRPTTPQDIRAKAAKFAATRPEDVKILENGKNTEWPSYTAVINAKNGSGKSMDFTYNGGMLISYSDQRPVGKKAANRSQAIAKANSFLSHKGYKGMKAVAYDEYDNMANLTFVPSEGDVLIYPEKITVRSALDNGEVIGLQASDYIYEHQNTRKPQKAKLSVAQARKFLNPEFKEMYNRKAVIENELSKHVLCYEFGGRINGSVYRIYMNANTGEEEKIEEVMDADDHFKKEQHNKPFVS</sequence>
<gene>
    <name evidence="4" type="primary">ypeB</name>
    <name evidence="4" type="ORF">ACE41H_04210</name>
</gene>
<keyword evidence="5" id="KW-1185">Reference proteome</keyword>
<dbReference type="InterPro" id="IPR048402">
    <property type="entry name" value="YpeB_N"/>
</dbReference>